<keyword evidence="2" id="KW-1185">Reference proteome</keyword>
<dbReference type="InterPro" id="IPR036397">
    <property type="entry name" value="RNaseH_sf"/>
</dbReference>
<dbReference type="GO" id="GO:0003676">
    <property type="term" value="F:nucleic acid binding"/>
    <property type="evidence" value="ECO:0007669"/>
    <property type="project" value="InterPro"/>
</dbReference>
<dbReference type="STRING" id="3469.A0A4Y7L618"/>
<reference evidence="1 2" key="1">
    <citation type="journal article" date="2018" name="Science">
        <title>The opium poppy genome and morphinan production.</title>
        <authorList>
            <person name="Guo L."/>
            <person name="Winzer T."/>
            <person name="Yang X."/>
            <person name="Li Y."/>
            <person name="Ning Z."/>
            <person name="He Z."/>
            <person name="Teodor R."/>
            <person name="Lu Y."/>
            <person name="Bowser T.A."/>
            <person name="Graham I.A."/>
            <person name="Ye K."/>
        </authorList>
    </citation>
    <scope>NUCLEOTIDE SEQUENCE [LARGE SCALE GENOMIC DNA]</scope>
    <source>
        <strain evidence="2">cv. HN1</strain>
        <tissue evidence="1">Leaves</tissue>
    </source>
</reference>
<protein>
    <recommendedName>
        <fullName evidence="3">3'-5' exonuclease domain-containing protein</fullName>
    </recommendedName>
</protein>
<dbReference type="InterPro" id="IPR012337">
    <property type="entry name" value="RNaseH-like_sf"/>
</dbReference>
<dbReference type="Gramene" id="RZC80082">
    <property type="protein sequence ID" value="RZC80082"/>
    <property type="gene ID" value="C5167_042658"/>
</dbReference>
<proteinExistence type="predicted"/>
<dbReference type="InterPro" id="IPR052408">
    <property type="entry name" value="Exonuclease_MUT-7-like"/>
</dbReference>
<accession>A0A4Y7L618</accession>
<name>A0A4Y7L618_PAPSO</name>
<organism evidence="1 2">
    <name type="scientific">Papaver somniferum</name>
    <name type="common">Opium poppy</name>
    <dbReference type="NCBI Taxonomy" id="3469"/>
    <lineage>
        <taxon>Eukaryota</taxon>
        <taxon>Viridiplantae</taxon>
        <taxon>Streptophyta</taxon>
        <taxon>Embryophyta</taxon>
        <taxon>Tracheophyta</taxon>
        <taxon>Spermatophyta</taxon>
        <taxon>Magnoliopsida</taxon>
        <taxon>Ranunculales</taxon>
        <taxon>Papaveraceae</taxon>
        <taxon>Papaveroideae</taxon>
        <taxon>Papaver</taxon>
    </lineage>
</organism>
<evidence type="ECO:0000313" key="2">
    <source>
        <dbReference type="Proteomes" id="UP000316621"/>
    </source>
</evidence>
<sequence>MSSLHRSSAILAVAEVLNRLRRNFSKGIDGTIYFQSFILVVTLLERFSIGQSKEEFLMRMIEEKQFKAAEQWATFVGKALVITLINRYLDLKLLKNASDLIEKNNIKQDSLEVHHMYKKSEVESFAEKGLWEYAEFRTNENKQLLEHLVYLAREAGYPEKADELCKQYTLDGVGVAKSQGDIEQVDNPAGLERARLCIEECNVIGVDCEWKPKYVKGSKHVKVSIMQISSEKAVFILDLINLSEDEPKSLDKCLQCILHSSSILKLGE</sequence>
<dbReference type="EMBL" id="CM010724">
    <property type="protein sequence ID" value="RZC80082.1"/>
    <property type="molecule type" value="Genomic_DNA"/>
</dbReference>
<dbReference type="AlphaFoldDB" id="A0A4Y7L618"/>
<gene>
    <name evidence="1" type="ORF">C5167_042658</name>
</gene>
<dbReference type="PANTHER" id="PTHR47765">
    <property type="entry name" value="3'-5' EXONUCLEASE DOMAIN-CONTAINING PROTEIN"/>
    <property type="match status" value="1"/>
</dbReference>
<evidence type="ECO:0000313" key="1">
    <source>
        <dbReference type="EMBL" id="RZC80082.1"/>
    </source>
</evidence>
<dbReference type="Proteomes" id="UP000316621">
    <property type="component" value="Chromosome 10"/>
</dbReference>
<evidence type="ECO:0008006" key="3">
    <source>
        <dbReference type="Google" id="ProtNLM"/>
    </source>
</evidence>
<dbReference type="SUPFAM" id="SSF53098">
    <property type="entry name" value="Ribonuclease H-like"/>
    <property type="match status" value="1"/>
</dbReference>
<dbReference type="Gene3D" id="3.30.420.10">
    <property type="entry name" value="Ribonuclease H-like superfamily/Ribonuclease H"/>
    <property type="match status" value="1"/>
</dbReference>
<dbReference type="PANTHER" id="PTHR47765:SF2">
    <property type="entry name" value="EXONUCLEASE MUT-7 HOMOLOG"/>
    <property type="match status" value="1"/>
</dbReference>